<proteinExistence type="predicted"/>
<dbReference type="PATRIC" id="fig|342002.3.peg.1402"/>
<accession>A0A0F5N156</accession>
<gene>
    <name evidence="3" type="ORF">BST15_04140</name>
    <name evidence="2" type="ORF">WR43_03885</name>
</gene>
<protein>
    <submittedName>
        <fullName evidence="2">Uncharacterized protein</fullName>
    </submittedName>
</protein>
<organism evidence="2 4">
    <name type="scientific">Mycolicibacter arupensis</name>
    <dbReference type="NCBI Taxonomy" id="342002"/>
    <lineage>
        <taxon>Bacteria</taxon>
        <taxon>Bacillati</taxon>
        <taxon>Actinomycetota</taxon>
        <taxon>Actinomycetes</taxon>
        <taxon>Mycobacteriales</taxon>
        <taxon>Mycobacteriaceae</taxon>
        <taxon>Mycolicibacter</taxon>
    </lineage>
</organism>
<evidence type="ECO:0000313" key="3">
    <source>
        <dbReference type="EMBL" id="ORA00407.1"/>
    </source>
</evidence>
<dbReference type="Proteomes" id="UP000192327">
    <property type="component" value="Unassembled WGS sequence"/>
</dbReference>
<reference evidence="2" key="2">
    <citation type="submission" date="2015-04" db="EMBL/GenBank/DDBJ databases">
        <title>Genome sequence of Mycobacterium arupense strain GUC1.</title>
        <authorList>
            <person name="Greninger A.L."/>
            <person name="Cunningham G."/>
            <person name="Chiu C.Y."/>
            <person name="Miller S."/>
        </authorList>
    </citation>
    <scope>NUCLEOTIDE SEQUENCE</scope>
    <source>
        <strain evidence="2">GUC1</strain>
    </source>
</reference>
<name>A0A0F5N156_9MYCO</name>
<dbReference type="EMBL" id="LASW01000008">
    <property type="protein sequence ID" value="KKC00736.1"/>
    <property type="molecule type" value="Genomic_DNA"/>
</dbReference>
<reference evidence="4" key="1">
    <citation type="submission" date="2015-04" db="EMBL/GenBank/DDBJ databases">
        <title>Genome sequence of Mycobacterium arupense GUC1.</title>
        <authorList>
            <person name="Greninger A.L."/>
            <person name="Cunningham G."/>
            <person name="Chiu C.Y."/>
            <person name="Miller S."/>
        </authorList>
    </citation>
    <scope>NUCLEOTIDE SEQUENCE [LARGE SCALE GENOMIC DNA]</scope>
    <source>
        <strain evidence="4">GUC1</strain>
    </source>
</reference>
<evidence type="ECO:0000313" key="4">
    <source>
        <dbReference type="Proteomes" id="UP000034416"/>
    </source>
</evidence>
<sequence>MTPAMNRVCGLATLIPLGTALAGTPAAHAEGVLTCQFSVAKPFVYSVDGADYMGSRVDVTDCHTDRPGTALVIQMHLTASGAPLELAGPSHTLSYQETREVHNGDSFSLSFPNDDQLMPLYPGVYGAKVSAHADLAGQAQAADPEFSDYQCSTWDFPGLSCTPANHN</sequence>
<keyword evidence="5" id="KW-1185">Reference proteome</keyword>
<feature type="chain" id="PRO_5002493049" evidence="1">
    <location>
        <begin position="30"/>
        <end position="167"/>
    </location>
</feature>
<dbReference type="EMBL" id="MVHH01000005">
    <property type="protein sequence ID" value="ORA00407.1"/>
    <property type="molecule type" value="Genomic_DNA"/>
</dbReference>
<evidence type="ECO:0000313" key="2">
    <source>
        <dbReference type="EMBL" id="KKC00736.1"/>
    </source>
</evidence>
<dbReference type="Proteomes" id="UP000034416">
    <property type="component" value="Unassembled WGS sequence"/>
</dbReference>
<reference evidence="3 5" key="3">
    <citation type="submission" date="2016-12" db="EMBL/GenBank/DDBJ databases">
        <title>The new phylogeny of genus Mycobacterium.</title>
        <authorList>
            <person name="Tortoli E."/>
            <person name="Trovato A."/>
            <person name="Cirillo D.M."/>
        </authorList>
    </citation>
    <scope>NUCLEOTIDE SEQUENCE [LARGE SCALE GENOMIC DNA]</scope>
    <source>
        <strain evidence="3 5">DSM 44942</strain>
    </source>
</reference>
<dbReference type="AlphaFoldDB" id="A0A0F5N156"/>
<evidence type="ECO:0000313" key="5">
    <source>
        <dbReference type="Proteomes" id="UP000192327"/>
    </source>
</evidence>
<comment type="caution">
    <text evidence="2">The sequence shown here is derived from an EMBL/GenBank/DDBJ whole genome shotgun (WGS) entry which is preliminary data.</text>
</comment>
<keyword evidence="1" id="KW-0732">Signal</keyword>
<dbReference type="STRING" id="342002.BST15_04140"/>
<feature type="signal peptide" evidence="1">
    <location>
        <begin position="1"/>
        <end position="29"/>
    </location>
</feature>
<evidence type="ECO:0000256" key="1">
    <source>
        <dbReference type="SAM" id="SignalP"/>
    </source>
</evidence>